<dbReference type="SUPFAM" id="SSF56059">
    <property type="entry name" value="Glutathione synthetase ATP-binding domain-like"/>
    <property type="match status" value="1"/>
</dbReference>
<dbReference type="Proteomes" id="UP000199708">
    <property type="component" value="Unassembled WGS sequence"/>
</dbReference>
<dbReference type="PROSITE" id="PS50975">
    <property type="entry name" value="ATP_GRASP"/>
    <property type="match status" value="1"/>
</dbReference>
<keyword evidence="7" id="KW-1185">Reference proteome</keyword>
<dbReference type="Gene3D" id="3.30.1490.20">
    <property type="entry name" value="ATP-grasp fold, A domain"/>
    <property type="match status" value="1"/>
</dbReference>
<dbReference type="InterPro" id="IPR011761">
    <property type="entry name" value="ATP-grasp"/>
</dbReference>
<dbReference type="InterPro" id="IPR013815">
    <property type="entry name" value="ATP_grasp_subdomain_1"/>
</dbReference>
<evidence type="ECO:0000259" key="5">
    <source>
        <dbReference type="PROSITE" id="PS50975"/>
    </source>
</evidence>
<dbReference type="GO" id="GO:0046872">
    <property type="term" value="F:metal ion binding"/>
    <property type="evidence" value="ECO:0007669"/>
    <property type="project" value="InterPro"/>
</dbReference>
<dbReference type="GO" id="GO:0006164">
    <property type="term" value="P:purine nucleotide biosynthetic process"/>
    <property type="evidence" value="ECO:0007669"/>
    <property type="project" value="UniProtKB-KW"/>
</dbReference>
<protein>
    <submittedName>
        <fullName evidence="6">5-(Carboxyamino)imidazole ribonucleotide synthase</fullName>
    </submittedName>
</protein>
<keyword evidence="1 4" id="KW-0547">Nucleotide-binding</keyword>
<dbReference type="STRING" id="120956.SAMN05421791_1069"/>
<evidence type="ECO:0000256" key="1">
    <source>
        <dbReference type="ARBA" id="ARBA00022741"/>
    </source>
</evidence>
<keyword evidence="3 4" id="KW-0067">ATP-binding</keyword>
<reference evidence="6 7" key="1">
    <citation type="submission" date="2016-10" db="EMBL/GenBank/DDBJ databases">
        <authorList>
            <person name="de Groot N.N."/>
        </authorList>
    </citation>
    <scope>NUCLEOTIDE SEQUENCE [LARGE SCALE GENOMIC DNA]</scope>
    <source>
        <strain evidence="6 7">ATCC BAA-466</strain>
    </source>
</reference>
<dbReference type="PANTHER" id="PTHR11609:SF5">
    <property type="entry name" value="PHOSPHORIBOSYLAMINOIMIDAZOLE CARBOXYLASE"/>
    <property type="match status" value="1"/>
</dbReference>
<dbReference type="EMBL" id="FNCK01000006">
    <property type="protein sequence ID" value="SDG34338.1"/>
    <property type="molecule type" value="Genomic_DNA"/>
</dbReference>
<dbReference type="GO" id="GO:0005829">
    <property type="term" value="C:cytosol"/>
    <property type="evidence" value="ECO:0007669"/>
    <property type="project" value="TreeGrafter"/>
</dbReference>
<organism evidence="6 7">
    <name type="scientific">Facklamia miroungae</name>
    <dbReference type="NCBI Taxonomy" id="120956"/>
    <lineage>
        <taxon>Bacteria</taxon>
        <taxon>Bacillati</taxon>
        <taxon>Bacillota</taxon>
        <taxon>Bacilli</taxon>
        <taxon>Lactobacillales</taxon>
        <taxon>Aerococcaceae</taxon>
        <taxon>Facklamia</taxon>
    </lineage>
</organism>
<dbReference type="GO" id="GO:0005524">
    <property type="term" value="F:ATP binding"/>
    <property type="evidence" value="ECO:0007669"/>
    <property type="project" value="UniProtKB-UniRule"/>
</dbReference>
<evidence type="ECO:0000313" key="7">
    <source>
        <dbReference type="Proteomes" id="UP000199708"/>
    </source>
</evidence>
<evidence type="ECO:0000313" key="6">
    <source>
        <dbReference type="EMBL" id="SDG34338.1"/>
    </source>
</evidence>
<gene>
    <name evidence="6" type="ORF">SAMN05421791_1069</name>
</gene>
<dbReference type="InterPro" id="IPR003135">
    <property type="entry name" value="ATP-grasp_carboxylate-amine"/>
</dbReference>
<keyword evidence="2" id="KW-0658">Purine biosynthesis</keyword>
<dbReference type="Gene3D" id="3.30.470.20">
    <property type="entry name" value="ATP-grasp fold, B domain"/>
    <property type="match status" value="1"/>
</dbReference>
<dbReference type="Gene3D" id="3.40.50.20">
    <property type="match status" value="1"/>
</dbReference>
<dbReference type="AlphaFoldDB" id="A0A1G7TG81"/>
<proteinExistence type="predicted"/>
<evidence type="ECO:0000256" key="4">
    <source>
        <dbReference type="PROSITE-ProRule" id="PRU00409"/>
    </source>
</evidence>
<dbReference type="OrthoDB" id="9804625at2"/>
<feature type="domain" description="ATP-grasp" evidence="5">
    <location>
        <begin position="111"/>
        <end position="299"/>
    </location>
</feature>
<dbReference type="RefSeq" id="WP_090290021.1">
    <property type="nucleotide sequence ID" value="NZ_FNCK01000006.1"/>
</dbReference>
<name>A0A1G7TG81_9LACT</name>
<dbReference type="PANTHER" id="PTHR11609">
    <property type="entry name" value="PURINE BIOSYNTHESIS PROTEIN 6/7, PUR6/7"/>
    <property type="match status" value="1"/>
</dbReference>
<accession>A0A1G7TG81</accession>
<dbReference type="Pfam" id="PF02222">
    <property type="entry name" value="ATP-grasp"/>
    <property type="match status" value="1"/>
</dbReference>
<evidence type="ECO:0000256" key="2">
    <source>
        <dbReference type="ARBA" id="ARBA00022755"/>
    </source>
</evidence>
<evidence type="ECO:0000256" key="3">
    <source>
        <dbReference type="ARBA" id="ARBA00022840"/>
    </source>
</evidence>
<sequence length="378" mass="42142">MAHRHHPGSMIGMIGQSITTTLLAQEAGKLGFRVASLVNQAENPVKQFAIWQMIDADYKEESLIEFASLVDMIYVEPGILSNRHYKLLETYTDLALSEDLVAITTDRLIEKVYLDSTKSLVAPFSMVTSIEDIKEAIEYIGYPCVLKSGQRHLNQAKDHVLLFNEEDLVLAEKKVEQATCILEAWIPVEKRVSLTVVRNERGEILIYPPFELVDKGLIIGTQVRYPARIVEEVIAEINRLGQLIAESLTLIGALTLEFFITSSGVIYINQASIGLSQAATFTIGSMSVSQYEACMRAMAGLPLPSLHAKSAAAIAIPIEHLNLESVMVQYMSRTDWGFSLVNVPDQWHNHLEGQVIITGDSLMSCDRQIEMTELYKPE</sequence>